<evidence type="ECO:0000256" key="5">
    <source>
        <dbReference type="ARBA" id="ARBA00022989"/>
    </source>
</evidence>
<protein>
    <recommendedName>
        <fullName evidence="10">Major facilitator superfamily (MFS) profile domain-containing protein</fullName>
    </recommendedName>
</protein>
<evidence type="ECO:0000256" key="1">
    <source>
        <dbReference type="ARBA" id="ARBA00004141"/>
    </source>
</evidence>
<feature type="transmembrane region" description="Helical" evidence="9">
    <location>
        <begin position="122"/>
        <end position="144"/>
    </location>
</feature>
<evidence type="ECO:0000256" key="6">
    <source>
        <dbReference type="ARBA" id="ARBA00023136"/>
    </source>
</evidence>
<feature type="transmembrane region" description="Helical" evidence="9">
    <location>
        <begin position="184"/>
        <end position="206"/>
    </location>
</feature>
<dbReference type="Gene3D" id="1.20.1250.20">
    <property type="entry name" value="MFS general substrate transporter like domains"/>
    <property type="match status" value="2"/>
</dbReference>
<evidence type="ECO:0000256" key="8">
    <source>
        <dbReference type="SAM" id="MobiDB-lite"/>
    </source>
</evidence>
<dbReference type="EMBL" id="JACBAE010001401">
    <property type="protein sequence ID" value="KAF7155600.1"/>
    <property type="molecule type" value="Genomic_DNA"/>
</dbReference>
<dbReference type="FunFam" id="1.20.1250.20:FF:000064">
    <property type="entry name" value="MFS allantoate transporter"/>
    <property type="match status" value="1"/>
</dbReference>
<reference evidence="11" key="1">
    <citation type="submission" date="2020-06" db="EMBL/GenBank/DDBJ databases">
        <title>Draft genome sequences of strains closely related to Aspergillus parafelis and Aspergillus hiratsukae.</title>
        <authorList>
            <person name="Dos Santos R.A.C."/>
            <person name="Rivero-Menendez O."/>
            <person name="Steenwyk J.L."/>
            <person name="Mead M.E."/>
            <person name="Goldman G.H."/>
            <person name="Alastruey-Izquierdo A."/>
            <person name="Rokas A."/>
        </authorList>
    </citation>
    <scope>NUCLEOTIDE SEQUENCE</scope>
    <source>
        <strain evidence="11">CNM-CM5623</strain>
    </source>
</reference>
<dbReference type="OrthoDB" id="6132759at2759"/>
<evidence type="ECO:0000256" key="2">
    <source>
        <dbReference type="ARBA" id="ARBA00006434"/>
    </source>
</evidence>
<dbReference type="InterPro" id="IPR011701">
    <property type="entry name" value="MFS"/>
</dbReference>
<feature type="transmembrane region" description="Helical" evidence="9">
    <location>
        <begin position="283"/>
        <end position="307"/>
    </location>
</feature>
<feature type="transmembrane region" description="Helical" evidence="9">
    <location>
        <begin position="931"/>
        <end position="952"/>
    </location>
</feature>
<dbReference type="AlphaFoldDB" id="A0A8H6ULA6"/>
<dbReference type="PROSITE" id="PS50283">
    <property type="entry name" value="NA_SOLUT_SYMP_3"/>
    <property type="match status" value="1"/>
</dbReference>
<evidence type="ECO:0000313" key="11">
    <source>
        <dbReference type="EMBL" id="KAF7155600.1"/>
    </source>
</evidence>
<dbReference type="GO" id="GO:0005886">
    <property type="term" value="C:plasma membrane"/>
    <property type="evidence" value="ECO:0007669"/>
    <property type="project" value="TreeGrafter"/>
</dbReference>
<accession>A0A8H6ULA6</accession>
<feature type="transmembrane region" description="Helical" evidence="9">
    <location>
        <begin position="376"/>
        <end position="399"/>
    </location>
</feature>
<organism evidence="11 12">
    <name type="scientific">Aspergillus felis</name>
    <dbReference type="NCBI Taxonomy" id="1287682"/>
    <lineage>
        <taxon>Eukaryota</taxon>
        <taxon>Fungi</taxon>
        <taxon>Dikarya</taxon>
        <taxon>Ascomycota</taxon>
        <taxon>Pezizomycotina</taxon>
        <taxon>Eurotiomycetes</taxon>
        <taxon>Eurotiomycetidae</taxon>
        <taxon>Eurotiales</taxon>
        <taxon>Aspergillaceae</taxon>
        <taxon>Aspergillus</taxon>
        <taxon>Aspergillus subgen. Fumigati</taxon>
    </lineage>
</organism>
<feature type="transmembrane region" description="Helical" evidence="9">
    <location>
        <begin position="670"/>
        <end position="690"/>
    </location>
</feature>
<feature type="transmembrane region" description="Helical" evidence="9">
    <location>
        <begin position="319"/>
        <end position="339"/>
    </location>
</feature>
<dbReference type="Gene3D" id="1.20.1730.10">
    <property type="entry name" value="Sodium/glucose cotransporter"/>
    <property type="match status" value="1"/>
</dbReference>
<dbReference type="PROSITE" id="PS50850">
    <property type="entry name" value="MFS"/>
    <property type="match status" value="1"/>
</dbReference>
<feature type="transmembrane region" description="Helical" evidence="9">
    <location>
        <begin position="150"/>
        <end position="172"/>
    </location>
</feature>
<feature type="domain" description="Major facilitator superfamily (MFS) profile" evidence="10">
    <location>
        <begin position="55"/>
        <end position="471"/>
    </location>
</feature>
<sequence length="1180" mass="127601">MPSSDQDKVEADVHSLSSHPSADKDDSYDVYTQTRGLEYTPGEAKKVLRKIDTRLIPLLFVIYMLQYLDKNSLNFASVYGLKEGTKLHGQDYSWLGSIFYFGYLIAQYPAGYALQRLPMGKVLSITTIIWGALLMTTPACHNFAGIAANRFLLGLVEAVVNPGFVLLMSMWYTSQEQPLRLEAYYSTNGIATMFGGLIGYAVGHITSGLPRWMYVFLIFGAVSVATGILSLLLLPDLPSTARFLTPKERAIAVNRVARNQQGVKNHHFKWEQVWQAARDPKTWLLFVMAIGAQVPNSALTSFTSIIVGSFGFDTLGTQYLQIPGGAVQFLALLVGGWIATKYGDKFHSRSACMIVANSICIIGSGLLVGLPDTNKWGRLVALWLCYFQGLGFSMSLTMVSSNVAGYTKKQVTAALLFTGYCVGNIIGPQTFKDSEAPGYRSAYIAMLVGYMVKLVSITALYVYMYLENKRRDRMSAEESDGDRGIENGMLQRCTLSPTEKMAQSNDLQVLPPSAGYGIVIGIGSIFALFMLGLTWLQNRYTTFSTQQAEEFNTASRSVKPGLISAGIVSSWTWSATLLTSSTFAYSYGVCGPMWYAAMGTLQILLFGLIAIKIKAHAPGAHTMPEIVRARHGPVAHLTYLYNGLATNMLVGACLVLGGSQVVSALTGMNVYAATFLIPAVVAAYVIAGGLRSTFIADYTHTVILFVAILVFGFLVAASSDLIGSPGRLYELLQEASREMPIERNTDGSYLAFRSVGGLVFAIDIFVSGFTTVWLDQAYWQRAIASRPETSVKAYLLGGIAWYGIPFGFATAMGLGCAALTNNPAFPTYPHPLSSEQVAAGLSAPATAITLLGKGGAVLMLVLLFMAVTSSTSAELIAVSSLLTFDVYKTYFCRHTDSATLVRVSHWAIALYALVLSAFCSILNAVGLSLTWVLTVLGVIVGGAAVPVGLILLWKRMSTVAAIVAPWLGFVCGIMVWFVTAMKRSGAINVETTGDGTNAVAGNLASFGAGIISAVVLSYLFPKKYPCVDAQVAPGIEGLAPAPQEDTVQPSKAVDGYEKETPPPAKNEIVEFLHEKQIEPLDPILVRKAERLAQGASIVFILIAVILVPFTLFGTSYVYSKQFFTGWVVVSLIWIWASVIICVVYPVVESASALKDISRGLWMDVKALMGVKKKTLQTNAV</sequence>
<feature type="transmembrane region" description="Helical" evidence="9">
    <location>
        <begin position="1096"/>
        <end position="1117"/>
    </location>
</feature>
<dbReference type="InterPro" id="IPR031155">
    <property type="entry name" value="DUR"/>
</dbReference>
<dbReference type="InterPro" id="IPR036259">
    <property type="entry name" value="MFS_trans_sf"/>
</dbReference>
<evidence type="ECO:0000256" key="7">
    <source>
        <dbReference type="ARBA" id="ARBA00037968"/>
    </source>
</evidence>
<dbReference type="CDD" id="cd11476">
    <property type="entry name" value="SLC5sbd_DUR3"/>
    <property type="match status" value="1"/>
</dbReference>
<feature type="transmembrane region" description="Helical" evidence="9">
    <location>
        <begin position="212"/>
        <end position="234"/>
    </location>
</feature>
<dbReference type="SUPFAM" id="SSF103473">
    <property type="entry name" value="MFS general substrate transporter"/>
    <property type="match status" value="1"/>
</dbReference>
<feature type="transmembrane region" description="Helical" evidence="9">
    <location>
        <begin position="92"/>
        <end position="110"/>
    </location>
</feature>
<feature type="transmembrane region" description="Helical" evidence="9">
    <location>
        <begin position="794"/>
        <end position="820"/>
    </location>
</feature>
<dbReference type="Pfam" id="PF00474">
    <property type="entry name" value="SSF"/>
    <property type="match status" value="1"/>
</dbReference>
<keyword evidence="6 9" id="KW-0472">Membrane</keyword>
<feature type="transmembrane region" description="Helical" evidence="9">
    <location>
        <begin position="750"/>
        <end position="774"/>
    </location>
</feature>
<feature type="transmembrane region" description="Helical" evidence="9">
    <location>
        <begin position="411"/>
        <end position="431"/>
    </location>
</feature>
<keyword evidence="5 9" id="KW-1133">Transmembrane helix</keyword>
<feature type="transmembrane region" description="Helical" evidence="9">
    <location>
        <begin position="634"/>
        <end position="658"/>
    </location>
</feature>
<dbReference type="PANTHER" id="PTHR46154:SF2">
    <property type="entry name" value="SOLUTE SYMPORTER FAMILY TRANSPORTER (AFU_ORTHOLOGUE AFUA_6G03200)"/>
    <property type="match status" value="1"/>
</dbReference>
<evidence type="ECO:0000256" key="4">
    <source>
        <dbReference type="ARBA" id="ARBA00022692"/>
    </source>
</evidence>
<dbReference type="InterPro" id="IPR001734">
    <property type="entry name" value="Na/solute_symporter"/>
</dbReference>
<evidence type="ECO:0000256" key="3">
    <source>
        <dbReference type="ARBA" id="ARBA00022448"/>
    </source>
</evidence>
<feature type="compositionally biased region" description="Basic and acidic residues" evidence="8">
    <location>
        <begin position="1"/>
        <end position="13"/>
    </location>
</feature>
<dbReference type="NCBIfam" id="TIGR00813">
    <property type="entry name" value="sss"/>
    <property type="match status" value="1"/>
</dbReference>
<dbReference type="FunFam" id="1.20.1250.20:FF:000934">
    <property type="entry name" value="Allantoate permease"/>
    <property type="match status" value="1"/>
</dbReference>
<evidence type="ECO:0000256" key="9">
    <source>
        <dbReference type="SAM" id="Phobius"/>
    </source>
</evidence>
<name>A0A8H6ULA6_9EURO</name>
<feature type="transmembrane region" description="Helical" evidence="9">
    <location>
        <begin position="514"/>
        <end position="536"/>
    </location>
</feature>
<feature type="transmembrane region" description="Helical" evidence="9">
    <location>
        <begin position="702"/>
        <end position="722"/>
    </location>
</feature>
<gene>
    <name evidence="11" type="ORF">CNMCM5623_008142</name>
</gene>
<comment type="similarity">
    <text evidence="7">Belongs to the major facilitator superfamily. Allantoate permease family.</text>
</comment>
<dbReference type="Pfam" id="PF07690">
    <property type="entry name" value="MFS_1"/>
    <property type="match status" value="1"/>
</dbReference>
<comment type="subcellular location">
    <subcellularLocation>
        <location evidence="1">Membrane</location>
        <topology evidence="1">Multi-pass membrane protein</topology>
    </subcellularLocation>
</comment>
<dbReference type="InterPro" id="IPR038377">
    <property type="entry name" value="Na/Glc_symporter_sf"/>
</dbReference>
<comment type="caution">
    <text evidence="11">The sequence shown here is derived from an EMBL/GenBank/DDBJ whole genome shotgun (WGS) entry which is preliminary data.</text>
</comment>
<feature type="transmembrane region" description="Helical" evidence="9">
    <location>
        <begin position="959"/>
        <end position="979"/>
    </location>
</feature>
<dbReference type="InterPro" id="IPR020846">
    <property type="entry name" value="MFS_dom"/>
</dbReference>
<keyword evidence="3" id="KW-0813">Transport</keyword>
<feature type="transmembrane region" description="Helical" evidence="9">
    <location>
        <begin position="593"/>
        <end position="613"/>
    </location>
</feature>
<dbReference type="PANTHER" id="PTHR46154">
    <property type="match status" value="1"/>
</dbReference>
<proteinExistence type="inferred from homology"/>
<feature type="transmembrane region" description="Helical" evidence="9">
    <location>
        <begin position="1123"/>
        <end position="1147"/>
    </location>
</feature>
<dbReference type="Proteomes" id="UP000654922">
    <property type="component" value="Unassembled WGS sequence"/>
</dbReference>
<feature type="transmembrane region" description="Helical" evidence="9">
    <location>
        <begin position="999"/>
        <end position="1020"/>
    </location>
</feature>
<comment type="similarity">
    <text evidence="2">Belongs to the sodium:solute symporter (SSF) (TC 2.A.21) family.</text>
</comment>
<feature type="region of interest" description="Disordered" evidence="8">
    <location>
        <begin position="1"/>
        <end position="27"/>
    </location>
</feature>
<evidence type="ECO:0000259" key="10">
    <source>
        <dbReference type="PROSITE" id="PS50850"/>
    </source>
</evidence>
<dbReference type="GO" id="GO:0015204">
    <property type="term" value="F:urea transmembrane transporter activity"/>
    <property type="evidence" value="ECO:0007669"/>
    <property type="project" value="InterPro"/>
</dbReference>
<keyword evidence="4 9" id="KW-0812">Transmembrane</keyword>
<feature type="transmembrane region" description="Helical" evidence="9">
    <location>
        <begin position="443"/>
        <end position="466"/>
    </location>
</feature>
<feature type="transmembrane region" description="Helical" evidence="9">
    <location>
        <begin position="856"/>
        <end position="882"/>
    </location>
</feature>
<feature type="transmembrane region" description="Helical" evidence="9">
    <location>
        <begin position="903"/>
        <end position="925"/>
    </location>
</feature>
<feature type="transmembrane region" description="Helical" evidence="9">
    <location>
        <begin position="351"/>
        <end position="370"/>
    </location>
</feature>
<evidence type="ECO:0000313" key="12">
    <source>
        <dbReference type="Proteomes" id="UP000654922"/>
    </source>
</evidence>